<reference evidence="1 2" key="1">
    <citation type="submission" date="2018-06" db="EMBL/GenBank/DDBJ databases">
        <authorList>
            <consortium name="Pathogen Informatics"/>
            <person name="Doyle S."/>
        </authorList>
    </citation>
    <scope>NUCLEOTIDE SEQUENCE [LARGE SCALE GENOMIC DNA]</scope>
    <source>
        <strain evidence="1 2">NCTC7807</strain>
    </source>
</reference>
<dbReference type="AlphaFoldDB" id="A0A380P8B0"/>
<organism evidence="1 2">
    <name type="scientific">Streptomyces griseus</name>
    <dbReference type="NCBI Taxonomy" id="1911"/>
    <lineage>
        <taxon>Bacteria</taxon>
        <taxon>Bacillati</taxon>
        <taxon>Actinomycetota</taxon>
        <taxon>Actinomycetes</taxon>
        <taxon>Kitasatosporales</taxon>
        <taxon>Streptomycetaceae</taxon>
        <taxon>Streptomyces</taxon>
    </lineage>
</organism>
<proteinExistence type="predicted"/>
<dbReference type="InterPro" id="IPR011990">
    <property type="entry name" value="TPR-like_helical_dom_sf"/>
</dbReference>
<name>A0A380P8B0_STRGR</name>
<accession>A0A380P8B0</accession>
<evidence type="ECO:0000313" key="1">
    <source>
        <dbReference type="EMBL" id="SUP60762.1"/>
    </source>
</evidence>
<sequence>MQQSPCDWDAFQNLAAAHTGDLAERQERLRRALVRGRPFSGVPARRYSWSEDIVQEIITAVVHVADELADLRLRESDGRGALWAATRGLQVAREAEQLWRQRFRAHALLGEERELEAATRSMEAILLDLGYAMEAETSDTLRLLQMAKR</sequence>
<protein>
    <submittedName>
        <fullName evidence="1">Large membrane protein</fullName>
    </submittedName>
</protein>
<dbReference type="Gene3D" id="1.25.40.10">
    <property type="entry name" value="Tetratricopeptide repeat domain"/>
    <property type="match status" value="1"/>
</dbReference>
<dbReference type="EMBL" id="UHID01000007">
    <property type="protein sequence ID" value="SUP60762.1"/>
    <property type="molecule type" value="Genomic_DNA"/>
</dbReference>
<dbReference type="Proteomes" id="UP000254150">
    <property type="component" value="Unassembled WGS sequence"/>
</dbReference>
<evidence type="ECO:0000313" key="2">
    <source>
        <dbReference type="Proteomes" id="UP000254150"/>
    </source>
</evidence>
<dbReference type="RefSeq" id="WP_115069452.1">
    <property type="nucleotide sequence ID" value="NZ_UHID01000007.1"/>
</dbReference>
<gene>
    <name evidence="1" type="ORF">NCTC7807_04833</name>
</gene>